<dbReference type="STRING" id="1797988.A3I35_02250"/>
<dbReference type="Gene3D" id="3.30.420.340">
    <property type="entry name" value="UvrC, RNAse H endonuclease domain"/>
    <property type="match status" value="1"/>
</dbReference>
<dbReference type="InterPro" id="IPR001162">
    <property type="entry name" value="UvrC_RNase_H_dom"/>
</dbReference>
<dbReference type="InterPro" id="IPR036876">
    <property type="entry name" value="UVR_dom_sf"/>
</dbReference>
<keyword evidence="2" id="KW-0227">DNA damage</keyword>
<organism evidence="9 10">
    <name type="scientific">Candidatus Falkowbacteria bacterium RIFCSPLOWO2_02_FULL_45_15</name>
    <dbReference type="NCBI Taxonomy" id="1797988"/>
    <lineage>
        <taxon>Bacteria</taxon>
        <taxon>Candidatus Falkowiibacteriota</taxon>
    </lineage>
</organism>
<feature type="domain" description="GIY-YIG" evidence="7">
    <location>
        <begin position="13"/>
        <end position="94"/>
    </location>
</feature>
<proteinExistence type="predicted"/>
<accession>A0A1F5S088</accession>
<keyword evidence="1" id="KW-0963">Cytoplasm</keyword>
<dbReference type="EMBL" id="MFFV01000014">
    <property type="protein sequence ID" value="OGF20066.1"/>
    <property type="molecule type" value="Genomic_DNA"/>
</dbReference>
<dbReference type="SUPFAM" id="SSF82771">
    <property type="entry name" value="GIY-YIG endonuclease"/>
    <property type="match status" value="1"/>
</dbReference>
<dbReference type="Proteomes" id="UP000177878">
    <property type="component" value="Unassembled WGS sequence"/>
</dbReference>
<dbReference type="InterPro" id="IPR047296">
    <property type="entry name" value="GIY-YIG_UvrC_Cho"/>
</dbReference>
<evidence type="ECO:0000313" key="9">
    <source>
        <dbReference type="EMBL" id="OGF20066.1"/>
    </source>
</evidence>
<dbReference type="FunFam" id="3.40.1440.10:FF:000001">
    <property type="entry name" value="UvrABC system protein C"/>
    <property type="match status" value="1"/>
</dbReference>
<dbReference type="AlphaFoldDB" id="A0A1F5S088"/>
<dbReference type="PANTHER" id="PTHR30562:SF1">
    <property type="entry name" value="UVRABC SYSTEM PROTEIN C"/>
    <property type="match status" value="1"/>
</dbReference>
<evidence type="ECO:0000256" key="3">
    <source>
        <dbReference type="ARBA" id="ARBA00022769"/>
    </source>
</evidence>
<evidence type="ECO:0000259" key="8">
    <source>
        <dbReference type="PROSITE" id="PS50165"/>
    </source>
</evidence>
<dbReference type="GO" id="GO:0009432">
    <property type="term" value="P:SOS response"/>
    <property type="evidence" value="ECO:0007669"/>
    <property type="project" value="UniProtKB-KW"/>
</dbReference>
<evidence type="ECO:0000256" key="5">
    <source>
        <dbReference type="ARBA" id="ARBA00023204"/>
    </source>
</evidence>
<dbReference type="GO" id="GO:0009380">
    <property type="term" value="C:excinuclease repair complex"/>
    <property type="evidence" value="ECO:0007669"/>
    <property type="project" value="TreeGrafter"/>
</dbReference>
<keyword evidence="4" id="KW-0267">Excision nuclease</keyword>
<keyword evidence="6" id="KW-0742">SOS response</keyword>
<evidence type="ECO:0008006" key="11">
    <source>
        <dbReference type="Google" id="ProtNLM"/>
    </source>
</evidence>
<dbReference type="SUPFAM" id="SSF46600">
    <property type="entry name" value="C-terminal UvrC-binding domain of UvrB"/>
    <property type="match status" value="1"/>
</dbReference>
<dbReference type="CDD" id="cd10434">
    <property type="entry name" value="GIY-YIG_UvrC_Cho"/>
    <property type="match status" value="1"/>
</dbReference>
<dbReference type="PANTHER" id="PTHR30562">
    <property type="entry name" value="UVRC/OXIDOREDUCTASE"/>
    <property type="match status" value="1"/>
</dbReference>
<dbReference type="FunFam" id="3.30.420.340:FF:000001">
    <property type="entry name" value="UvrABC system protein C"/>
    <property type="match status" value="1"/>
</dbReference>
<evidence type="ECO:0000256" key="4">
    <source>
        <dbReference type="ARBA" id="ARBA00022881"/>
    </source>
</evidence>
<dbReference type="PROSITE" id="PS50165">
    <property type="entry name" value="UVRC"/>
    <property type="match status" value="1"/>
</dbReference>
<dbReference type="GO" id="GO:0009381">
    <property type="term" value="F:excinuclease ABC activity"/>
    <property type="evidence" value="ECO:0007669"/>
    <property type="project" value="InterPro"/>
</dbReference>
<keyword evidence="3" id="KW-0228">DNA excision</keyword>
<dbReference type="PROSITE" id="PS50164">
    <property type="entry name" value="GIY_YIG"/>
    <property type="match status" value="1"/>
</dbReference>
<protein>
    <recommendedName>
        <fullName evidence="11">Excinuclease ABC subunit C</fullName>
    </recommendedName>
</protein>
<dbReference type="InterPro" id="IPR050066">
    <property type="entry name" value="UvrABC_protein_C"/>
</dbReference>
<dbReference type="InterPro" id="IPR035901">
    <property type="entry name" value="GIY-YIG_endonuc_sf"/>
</dbReference>
<evidence type="ECO:0000259" key="7">
    <source>
        <dbReference type="PROSITE" id="PS50164"/>
    </source>
</evidence>
<name>A0A1F5S088_9BACT</name>
<evidence type="ECO:0000256" key="6">
    <source>
        <dbReference type="ARBA" id="ARBA00023236"/>
    </source>
</evidence>
<dbReference type="Pfam" id="PF22920">
    <property type="entry name" value="UvrC_RNaseH"/>
    <property type="match status" value="1"/>
</dbReference>
<feature type="domain" description="UvrC family homology region profile" evidence="8">
    <location>
        <begin position="252"/>
        <end position="490"/>
    </location>
</feature>
<dbReference type="SMART" id="SM00465">
    <property type="entry name" value="GIYc"/>
    <property type="match status" value="1"/>
</dbReference>
<dbReference type="GO" id="GO:0006289">
    <property type="term" value="P:nucleotide-excision repair"/>
    <property type="evidence" value="ECO:0007669"/>
    <property type="project" value="InterPro"/>
</dbReference>
<gene>
    <name evidence="9" type="ORF">A3I35_02250</name>
</gene>
<sequence>MSIPLKKIAALPIKPGVYQFKDARGNLLYIGKAKSLKKRVSSYFNNKTRKQENNKTNELVKKIKEVEVITTKNEMEALLLEASLIKRNQPPYNIDLKGSSGRYAYLKITAEKHPRVAVARNQSDLRDGKVFGPYTSAAARKQAQYWASAILAAQPGDHWPPPSHLLRQLKAGGLASGKNLTEEELAANRKKAEQFLRGNIQELTSALAQEMKQFSQTIKYEQAKLRRDQLFALAKMGEPQNIDLPKGYDQDVFAYLVTRDGIIVQLFNVKRGVISGRQEFDLTPTLNLPLAKGETLVDIPPLAKGRWRSRRSEDDFSEFLRRYYDRQEIPEEIIVPQKLADQSVLERYLSKLKGKKVKIFIPRQGSKKELLDLLRQNLAISVRVGNAVLSELKKILNLPNIPRVIEMFDISHTAGKEIVASMVQFVDGQPNKSAYRKFKIKTVAGNDDFASMREVVRRRYQRLSEEKKQLPDLIIVDGGRGQLSAAAGILRELKISVPLIALAKKEEEIYLARRRFPLRLSKTSEALKLLQRIRDEAHRFAVSFHRQRRSKAFLNTSPRLPAEYYGKAWG</sequence>
<dbReference type="Pfam" id="PF08459">
    <property type="entry name" value="UvrC_RNaseH_dom"/>
    <property type="match status" value="1"/>
</dbReference>
<dbReference type="Gene3D" id="3.40.1440.10">
    <property type="entry name" value="GIY-YIG endonuclease"/>
    <property type="match status" value="1"/>
</dbReference>
<dbReference type="Pfam" id="PF01541">
    <property type="entry name" value="GIY-YIG"/>
    <property type="match status" value="1"/>
</dbReference>
<reference evidence="9 10" key="1">
    <citation type="journal article" date="2016" name="Nat. Commun.">
        <title>Thousands of microbial genomes shed light on interconnected biogeochemical processes in an aquifer system.</title>
        <authorList>
            <person name="Anantharaman K."/>
            <person name="Brown C.T."/>
            <person name="Hug L.A."/>
            <person name="Sharon I."/>
            <person name="Castelle C.J."/>
            <person name="Probst A.J."/>
            <person name="Thomas B.C."/>
            <person name="Singh A."/>
            <person name="Wilkins M.J."/>
            <person name="Karaoz U."/>
            <person name="Brodie E.L."/>
            <person name="Williams K.H."/>
            <person name="Hubbard S.S."/>
            <person name="Banfield J.F."/>
        </authorList>
    </citation>
    <scope>NUCLEOTIDE SEQUENCE [LARGE SCALE GENOMIC DNA]</scope>
</reference>
<comment type="caution">
    <text evidence="9">The sequence shown here is derived from an EMBL/GenBank/DDBJ whole genome shotgun (WGS) entry which is preliminary data.</text>
</comment>
<keyword evidence="5" id="KW-0234">DNA repair</keyword>
<evidence type="ECO:0000313" key="10">
    <source>
        <dbReference type="Proteomes" id="UP000177878"/>
    </source>
</evidence>
<dbReference type="SUPFAM" id="SSF47781">
    <property type="entry name" value="RuvA domain 2-like"/>
    <property type="match status" value="1"/>
</dbReference>
<dbReference type="InterPro" id="IPR010994">
    <property type="entry name" value="RuvA_2-like"/>
</dbReference>
<evidence type="ECO:0000256" key="1">
    <source>
        <dbReference type="ARBA" id="ARBA00022490"/>
    </source>
</evidence>
<dbReference type="InterPro" id="IPR038476">
    <property type="entry name" value="UvrC_RNase_H_dom_sf"/>
</dbReference>
<dbReference type="InterPro" id="IPR000305">
    <property type="entry name" value="GIY-YIG_endonuc"/>
</dbReference>
<evidence type="ECO:0000256" key="2">
    <source>
        <dbReference type="ARBA" id="ARBA00022763"/>
    </source>
</evidence>